<dbReference type="RefSeq" id="XP_003847051.1">
    <property type="nucleotide sequence ID" value="XM_003847003.1"/>
</dbReference>
<evidence type="ECO:0000313" key="2">
    <source>
        <dbReference type="EMBL" id="EGP82027.1"/>
    </source>
</evidence>
<evidence type="ECO:0000313" key="3">
    <source>
        <dbReference type="Proteomes" id="UP000008062"/>
    </source>
</evidence>
<dbReference type="GeneID" id="13399413"/>
<feature type="compositionally biased region" description="Basic and acidic residues" evidence="1">
    <location>
        <begin position="135"/>
        <end position="150"/>
    </location>
</feature>
<dbReference type="KEGG" id="ztr:MYCGRDRAFT_97965"/>
<gene>
    <name evidence="2" type="ORF">MYCGRDRAFT_97965</name>
</gene>
<sequence>MPPLPTTRPFRAELTNLFSAKEEEEEEEDSKASPPPSQHRQISTKSSSLGRAPPKSGEPRSCSGFLGRERIAGVSLLRIVEGMCLFALLGEVVRKGGEGERDGGSGARNGEGQDFPGRERERRMEEEEEEEGVEVLDRAEDVGGKEEDGGGRVGGKGVEVLDRAEDVGGKEEVDDAVFVGE</sequence>
<accession>F9XRX1</accession>
<feature type="compositionally biased region" description="Basic and acidic residues" evidence="1">
    <location>
        <begin position="159"/>
        <end position="171"/>
    </location>
</feature>
<dbReference type="EMBL" id="CM001214">
    <property type="protein sequence ID" value="EGP82027.1"/>
    <property type="molecule type" value="Genomic_DNA"/>
</dbReference>
<name>F9XRX1_ZYMTI</name>
<feature type="region of interest" description="Disordered" evidence="1">
    <location>
        <begin position="1"/>
        <end position="66"/>
    </location>
</feature>
<dbReference type="Proteomes" id="UP000008062">
    <property type="component" value="Chromosome 19"/>
</dbReference>
<evidence type="ECO:0000256" key="1">
    <source>
        <dbReference type="SAM" id="MobiDB-lite"/>
    </source>
</evidence>
<feature type="region of interest" description="Disordered" evidence="1">
    <location>
        <begin position="96"/>
        <end position="181"/>
    </location>
</feature>
<proteinExistence type="predicted"/>
<feature type="compositionally biased region" description="Basic and acidic residues" evidence="1">
    <location>
        <begin position="116"/>
        <end position="125"/>
    </location>
</feature>
<reference evidence="2 3" key="1">
    <citation type="journal article" date="2011" name="PLoS Genet.">
        <title>Finished genome of the fungal wheat pathogen Mycosphaerella graminicola reveals dispensome structure, chromosome plasticity, and stealth pathogenesis.</title>
        <authorList>
            <person name="Goodwin S.B."/>
            <person name="Ben M'barek S."/>
            <person name="Dhillon B."/>
            <person name="Wittenberg A.H.J."/>
            <person name="Crane C.F."/>
            <person name="Hane J.K."/>
            <person name="Foster A.J."/>
            <person name="Van der Lee T.A.J."/>
            <person name="Grimwood J."/>
            <person name="Aerts A."/>
            <person name="Antoniw J."/>
            <person name="Bailey A."/>
            <person name="Bluhm B."/>
            <person name="Bowler J."/>
            <person name="Bristow J."/>
            <person name="van der Burgt A."/>
            <person name="Canto-Canche B."/>
            <person name="Churchill A.C.L."/>
            <person name="Conde-Ferraez L."/>
            <person name="Cools H.J."/>
            <person name="Coutinho P.M."/>
            <person name="Csukai M."/>
            <person name="Dehal P."/>
            <person name="De Wit P."/>
            <person name="Donzelli B."/>
            <person name="van de Geest H.C."/>
            <person name="van Ham R.C.H.J."/>
            <person name="Hammond-Kosack K.E."/>
            <person name="Henrissat B."/>
            <person name="Kilian A."/>
            <person name="Kobayashi A.K."/>
            <person name="Koopmann E."/>
            <person name="Kourmpetis Y."/>
            <person name="Kuzniar A."/>
            <person name="Lindquist E."/>
            <person name="Lombard V."/>
            <person name="Maliepaard C."/>
            <person name="Martins N."/>
            <person name="Mehrabi R."/>
            <person name="Nap J.P.H."/>
            <person name="Ponomarenko A."/>
            <person name="Rudd J.J."/>
            <person name="Salamov A."/>
            <person name="Schmutz J."/>
            <person name="Schouten H.J."/>
            <person name="Shapiro H."/>
            <person name="Stergiopoulos I."/>
            <person name="Torriani S.F.F."/>
            <person name="Tu H."/>
            <person name="de Vries R.P."/>
            <person name="Waalwijk C."/>
            <person name="Ware S.B."/>
            <person name="Wiebenga A."/>
            <person name="Zwiers L.-H."/>
            <person name="Oliver R.P."/>
            <person name="Grigoriev I.V."/>
            <person name="Kema G.H.J."/>
        </authorList>
    </citation>
    <scope>NUCLEOTIDE SEQUENCE [LARGE SCALE GENOMIC DNA]</scope>
    <source>
        <strain evidence="3">CBS 115943 / IPO323</strain>
    </source>
</reference>
<organism evidence="2 3">
    <name type="scientific">Zymoseptoria tritici (strain CBS 115943 / IPO323)</name>
    <name type="common">Speckled leaf blotch fungus</name>
    <name type="synonym">Septoria tritici</name>
    <dbReference type="NCBI Taxonomy" id="336722"/>
    <lineage>
        <taxon>Eukaryota</taxon>
        <taxon>Fungi</taxon>
        <taxon>Dikarya</taxon>
        <taxon>Ascomycota</taxon>
        <taxon>Pezizomycotina</taxon>
        <taxon>Dothideomycetes</taxon>
        <taxon>Dothideomycetidae</taxon>
        <taxon>Mycosphaerellales</taxon>
        <taxon>Mycosphaerellaceae</taxon>
        <taxon>Zymoseptoria</taxon>
    </lineage>
</organism>
<dbReference type="InParanoid" id="F9XRX1"/>
<dbReference type="AlphaFoldDB" id="F9XRX1"/>
<keyword evidence="3" id="KW-1185">Reference proteome</keyword>
<protein>
    <submittedName>
        <fullName evidence="2">Uncharacterized protein</fullName>
    </submittedName>
</protein>
<dbReference type="HOGENOM" id="CLU_1490156_0_0_1"/>
<feature type="compositionally biased region" description="Polar residues" evidence="1">
    <location>
        <begin position="38"/>
        <end position="49"/>
    </location>
</feature>